<keyword evidence="1" id="KW-1133">Transmembrane helix</keyword>
<comment type="caution">
    <text evidence="2">The sequence shown here is derived from an EMBL/GenBank/DDBJ whole genome shotgun (WGS) entry which is preliminary data.</text>
</comment>
<evidence type="ECO:0000313" key="2">
    <source>
        <dbReference type="EMBL" id="CAH2011485.1"/>
    </source>
</evidence>
<sequence length="106" mass="12268">MDICGWRANVLMMEQKDYGGFMISCTTSVILFMIILEGTDITEAFESHHISAVPSTLLPQYLVRDAKVPRNSPFTFNENGFYNLLKRKIYEKLKTLPKLHRIDQNI</sequence>
<dbReference type="Proteomes" id="UP001152888">
    <property type="component" value="Unassembled WGS sequence"/>
</dbReference>
<gene>
    <name evidence="2" type="ORF">ACAOBT_LOCUS32188</name>
</gene>
<dbReference type="OrthoDB" id="260519at2759"/>
<dbReference type="InterPro" id="IPR036400">
    <property type="entry name" value="Cyt_B5-like_heme/steroid_sf"/>
</dbReference>
<organism evidence="2 3">
    <name type="scientific">Acanthoscelides obtectus</name>
    <name type="common">Bean weevil</name>
    <name type="synonym">Bruchus obtectus</name>
    <dbReference type="NCBI Taxonomy" id="200917"/>
    <lineage>
        <taxon>Eukaryota</taxon>
        <taxon>Metazoa</taxon>
        <taxon>Ecdysozoa</taxon>
        <taxon>Arthropoda</taxon>
        <taxon>Hexapoda</taxon>
        <taxon>Insecta</taxon>
        <taxon>Pterygota</taxon>
        <taxon>Neoptera</taxon>
        <taxon>Endopterygota</taxon>
        <taxon>Coleoptera</taxon>
        <taxon>Polyphaga</taxon>
        <taxon>Cucujiformia</taxon>
        <taxon>Chrysomeloidea</taxon>
        <taxon>Chrysomelidae</taxon>
        <taxon>Bruchinae</taxon>
        <taxon>Bruchini</taxon>
        <taxon>Acanthoscelides</taxon>
    </lineage>
</organism>
<dbReference type="PANTHER" id="PTHR16740">
    <property type="entry name" value="CYTOCHROME B5-RELATED PROTEIN-RELATED"/>
    <property type="match status" value="1"/>
</dbReference>
<accession>A0A9P0Q5J2</accession>
<keyword evidence="1" id="KW-0812">Transmembrane</keyword>
<evidence type="ECO:0000313" key="3">
    <source>
        <dbReference type="Proteomes" id="UP001152888"/>
    </source>
</evidence>
<evidence type="ECO:0000256" key="1">
    <source>
        <dbReference type="SAM" id="Phobius"/>
    </source>
</evidence>
<dbReference type="EMBL" id="CAKOFQ010008073">
    <property type="protein sequence ID" value="CAH2011485.1"/>
    <property type="molecule type" value="Genomic_DNA"/>
</dbReference>
<dbReference type="PANTHER" id="PTHR16740:SF1">
    <property type="entry name" value="CYTOCHROME B5-RELATED PROTEIN-RELATED"/>
    <property type="match status" value="1"/>
</dbReference>
<dbReference type="SUPFAM" id="SSF55856">
    <property type="entry name" value="Cytochrome b5-like heme/steroid binding domain"/>
    <property type="match status" value="1"/>
</dbReference>
<dbReference type="InterPro" id="IPR053100">
    <property type="entry name" value="Cytochrome_b5-related"/>
</dbReference>
<keyword evidence="1" id="KW-0472">Membrane</keyword>
<name>A0A9P0Q5J2_ACAOB</name>
<proteinExistence type="predicted"/>
<protein>
    <submittedName>
        <fullName evidence="2">Uncharacterized protein</fullName>
    </submittedName>
</protein>
<feature type="transmembrane region" description="Helical" evidence="1">
    <location>
        <begin position="18"/>
        <end position="36"/>
    </location>
</feature>
<dbReference type="AlphaFoldDB" id="A0A9P0Q5J2"/>
<keyword evidence="3" id="KW-1185">Reference proteome</keyword>
<reference evidence="2" key="1">
    <citation type="submission" date="2022-03" db="EMBL/GenBank/DDBJ databases">
        <authorList>
            <person name="Sayadi A."/>
        </authorList>
    </citation>
    <scope>NUCLEOTIDE SEQUENCE</scope>
</reference>